<dbReference type="InterPro" id="IPR007219">
    <property type="entry name" value="XnlR_reg_dom"/>
</dbReference>
<dbReference type="Proteomes" id="UP001172159">
    <property type="component" value="Unassembled WGS sequence"/>
</dbReference>
<proteinExistence type="predicted"/>
<dbReference type="EMBL" id="JAUKTV010000002">
    <property type="protein sequence ID" value="KAK0744382.1"/>
    <property type="molecule type" value="Genomic_DNA"/>
</dbReference>
<evidence type="ECO:0000259" key="2">
    <source>
        <dbReference type="SMART" id="SM00906"/>
    </source>
</evidence>
<sequence length="334" mass="38354">LPSYIQCDLSHISNEDISFLRRKGCFTFPKKDLLDDLLKCYFDYVHPHVPFLDEQEFWETQHFHHTDGYRISLILFQAVLFAATACAPLSVLRRAGYTSRRVARRAAFDRVHALYFLDAERDKMVLLQALLLMSFWRGGSSEDKDGWHWSGLAFSLAFDLYLHRQPDAHLTARQETLRKRCWWSCVLRDRLLALSEQRAPRLQLNQSNVPLLTLADYNVGLRCAISELSPGEELGKRTALSMFSLQLIRLVLCIGDGFPSNSKDMKNSSPPALETWARTRPAIHNDSSITGLADLDFWRLNLPEVLQRPTDPAGDDTVLSCILVHRNALEIYYQ</sequence>
<gene>
    <name evidence="3" type="ORF">B0T21DRAFT_281394</name>
</gene>
<name>A0AA40ES20_9PEZI</name>
<keyword evidence="1" id="KW-0539">Nucleus</keyword>
<comment type="caution">
    <text evidence="3">The sequence shown here is derived from an EMBL/GenBank/DDBJ whole genome shotgun (WGS) entry which is preliminary data.</text>
</comment>
<dbReference type="Pfam" id="PF04082">
    <property type="entry name" value="Fungal_trans"/>
    <property type="match status" value="1"/>
</dbReference>
<dbReference type="PANTHER" id="PTHR47425">
    <property type="entry name" value="FARB-RELATED"/>
    <property type="match status" value="1"/>
</dbReference>
<dbReference type="PANTHER" id="PTHR47425:SF2">
    <property type="entry name" value="FARB-RELATED"/>
    <property type="match status" value="1"/>
</dbReference>
<evidence type="ECO:0000313" key="4">
    <source>
        <dbReference type="Proteomes" id="UP001172159"/>
    </source>
</evidence>
<dbReference type="CDD" id="cd12148">
    <property type="entry name" value="fungal_TF_MHR"/>
    <property type="match status" value="1"/>
</dbReference>
<dbReference type="SMART" id="SM00906">
    <property type="entry name" value="Fungal_trans"/>
    <property type="match status" value="1"/>
</dbReference>
<accession>A0AA40ES20</accession>
<reference evidence="3" key="1">
    <citation type="submission" date="2023-06" db="EMBL/GenBank/DDBJ databases">
        <title>Genome-scale phylogeny and comparative genomics of the fungal order Sordariales.</title>
        <authorList>
            <consortium name="Lawrence Berkeley National Laboratory"/>
            <person name="Hensen N."/>
            <person name="Bonometti L."/>
            <person name="Westerberg I."/>
            <person name="Brannstrom I.O."/>
            <person name="Guillou S."/>
            <person name="Cros-Aarteil S."/>
            <person name="Calhoun S."/>
            <person name="Haridas S."/>
            <person name="Kuo A."/>
            <person name="Mondo S."/>
            <person name="Pangilinan J."/>
            <person name="Riley R."/>
            <person name="Labutti K."/>
            <person name="Andreopoulos B."/>
            <person name="Lipzen A."/>
            <person name="Chen C."/>
            <person name="Yanf M."/>
            <person name="Daum C."/>
            <person name="Ng V."/>
            <person name="Clum A."/>
            <person name="Steindorff A."/>
            <person name="Ohm R."/>
            <person name="Martin F."/>
            <person name="Silar P."/>
            <person name="Natvig D."/>
            <person name="Lalanne C."/>
            <person name="Gautier V."/>
            <person name="Ament-Velasquez S.L."/>
            <person name="Kruys A."/>
            <person name="Hutchinson M.I."/>
            <person name="Powell A.J."/>
            <person name="Barry K."/>
            <person name="Miller A.N."/>
            <person name="Grigoriev I.V."/>
            <person name="Debuchy R."/>
            <person name="Gladieux P."/>
            <person name="Thoren M.H."/>
            <person name="Johannesson H."/>
        </authorList>
    </citation>
    <scope>NUCLEOTIDE SEQUENCE</scope>
    <source>
        <strain evidence="3">CBS 540.89</strain>
    </source>
</reference>
<organism evidence="3 4">
    <name type="scientific">Apiosordaria backusii</name>
    <dbReference type="NCBI Taxonomy" id="314023"/>
    <lineage>
        <taxon>Eukaryota</taxon>
        <taxon>Fungi</taxon>
        <taxon>Dikarya</taxon>
        <taxon>Ascomycota</taxon>
        <taxon>Pezizomycotina</taxon>
        <taxon>Sordariomycetes</taxon>
        <taxon>Sordariomycetidae</taxon>
        <taxon>Sordariales</taxon>
        <taxon>Lasiosphaeriaceae</taxon>
        <taxon>Apiosordaria</taxon>
    </lineage>
</organism>
<dbReference type="GO" id="GO:0006351">
    <property type="term" value="P:DNA-templated transcription"/>
    <property type="evidence" value="ECO:0007669"/>
    <property type="project" value="InterPro"/>
</dbReference>
<evidence type="ECO:0000313" key="3">
    <source>
        <dbReference type="EMBL" id="KAK0744382.1"/>
    </source>
</evidence>
<feature type="non-terminal residue" evidence="3">
    <location>
        <position position="334"/>
    </location>
</feature>
<feature type="domain" description="Xylanolytic transcriptional activator regulatory" evidence="2">
    <location>
        <begin position="146"/>
        <end position="218"/>
    </location>
</feature>
<dbReference type="GO" id="GO:0003677">
    <property type="term" value="F:DNA binding"/>
    <property type="evidence" value="ECO:0007669"/>
    <property type="project" value="InterPro"/>
</dbReference>
<dbReference type="InterPro" id="IPR052761">
    <property type="entry name" value="Fungal_Detox/Toxin_TFs"/>
</dbReference>
<evidence type="ECO:0000256" key="1">
    <source>
        <dbReference type="ARBA" id="ARBA00023242"/>
    </source>
</evidence>
<dbReference type="GO" id="GO:0008270">
    <property type="term" value="F:zinc ion binding"/>
    <property type="evidence" value="ECO:0007669"/>
    <property type="project" value="InterPro"/>
</dbReference>
<keyword evidence="4" id="KW-1185">Reference proteome</keyword>
<protein>
    <submittedName>
        <fullName evidence="3">Fungal-specific transcription factor domain-containing protein</fullName>
    </submittedName>
</protein>
<dbReference type="AlphaFoldDB" id="A0AA40ES20"/>